<evidence type="ECO:0000259" key="9">
    <source>
        <dbReference type="Pfam" id="PF13087"/>
    </source>
</evidence>
<feature type="coiled-coil region" evidence="6">
    <location>
        <begin position="675"/>
        <end position="709"/>
    </location>
</feature>
<evidence type="ECO:0000256" key="5">
    <source>
        <dbReference type="ARBA" id="ARBA00022840"/>
    </source>
</evidence>
<dbReference type="EMBL" id="KU144998">
    <property type="protein sequence ID" value="AMK59640.1"/>
    <property type="molecule type" value="Genomic_DNA"/>
</dbReference>
<protein>
    <recommendedName>
        <fullName evidence="11">DNA helicase related protein</fullName>
    </recommendedName>
</protein>
<comment type="similarity">
    <text evidence="1">Belongs to the DNA2/NAM7 helicase family.</text>
</comment>
<dbReference type="Pfam" id="PF13086">
    <property type="entry name" value="AAA_11"/>
    <property type="match status" value="1"/>
</dbReference>
<evidence type="ECO:0000313" key="10">
    <source>
        <dbReference type="EMBL" id="AMK59640.1"/>
    </source>
</evidence>
<keyword evidence="6" id="KW-0175">Coiled coil</keyword>
<evidence type="ECO:0000256" key="6">
    <source>
        <dbReference type="SAM" id="Coils"/>
    </source>
</evidence>
<evidence type="ECO:0000256" key="4">
    <source>
        <dbReference type="ARBA" id="ARBA00022806"/>
    </source>
</evidence>
<evidence type="ECO:0000256" key="7">
    <source>
        <dbReference type="SAM" id="MobiDB-lite"/>
    </source>
</evidence>
<dbReference type="Gene3D" id="3.40.50.300">
    <property type="entry name" value="P-loop containing nucleotide triphosphate hydrolases"/>
    <property type="match status" value="2"/>
</dbReference>
<dbReference type="SUPFAM" id="SSF52540">
    <property type="entry name" value="P-loop containing nucleoside triphosphate hydrolases"/>
    <property type="match status" value="1"/>
</dbReference>
<keyword evidence="2" id="KW-0547">Nucleotide-binding</keyword>
<dbReference type="GO" id="GO:0043139">
    <property type="term" value="F:5'-3' DNA helicase activity"/>
    <property type="evidence" value="ECO:0007669"/>
    <property type="project" value="TreeGrafter"/>
</dbReference>
<dbReference type="PANTHER" id="PTHR43788:SF8">
    <property type="entry name" value="DNA-BINDING PROTEIN SMUBP-2"/>
    <property type="match status" value="1"/>
</dbReference>
<dbReference type="InterPro" id="IPR050534">
    <property type="entry name" value="Coronavir_polyprotein_1ab"/>
</dbReference>
<accession>A0A140E028</accession>
<name>A0A140E028_9BACT</name>
<dbReference type="AlphaFoldDB" id="A0A140E028"/>
<sequence length="1129" mass="123147">MTQANILRFWHAVELLNPQDVPALDKLRASDFHPFAQELVVRGVTKVPWSRGTALDAQALPVKREWSHRIYARCYDLTKAIKELEAKFGATQGYAEPKSQKVALYSVKFNHQGKWVDDSLVLSSAAWMLGCVLAGRSFLTGFGDAQNRVIQIAAEELSGTVDSVVIERLTGRIAEELGLSGFFSDVQNSYVCLSSVVKPGSTETEDDPLNSFILEDLSNISTALSRGESSPALNAYLQKHSEAGRFSISDDHNSEELIKLMAPNRYPAGCWPAPKDQGLVHSQQLAVNVVLKQLQAGEGLLSVNGPPGTGKTTLLRDIVAAVVTTRADALARLGTPSAAFTSRGEVQDAGSSLKYWHLHDSLLGHEIVVASSNNGAIENVTKELPQLDKVDASWLADYDYFAGLSGLVSDQPSWGLISAALGKKANRKRFIDRFWFGQESKSSKEGVSDDDFDDVESPEGSIAEPTPAPNAQTTSSAADASAVEERPSVTGMMAWLNAQPRMKWFSSGASSEEKAEAREWNAKQTSIKEDAWRVAVKRYLEVRSEADRIGAVASTVTGLVEAMCSVRESLAKLRSSETGAQQILDASQARVTALVAQLGRAQALLGEMLAEHAELLRGRPGFWANLLSFWGASRRWKALEYNLVKRMEVAGSQCKLSKREIEISDREVELHRKMYASAKEDTLAAETKLQQLKDQLMALADKYKAHHLQVFLDTGAIGRGDAIELAEPWSVPGWRRARSKVFLEALRLHKTLFELEPEKMWTNLNHAVSLLKGNRYNGVPAGATRSVWATLFMVVPAMSSTFSSFQRCFSTLGASEIGWLLVDEAGQATPQAAVGALWRSRRAVMVGDPLQLEPINKVPVAALEHMRNAYNVASHWMPSSLSAQRLADEANPIGRQLGPEGEKVWVGLPLVVHRRCDRPMFETANRIAYDGAMVYGTIAPDPDTLSSLPSGWLDVRGDSEGNWVPAEGKVLDILLAYLTDLEGVSAASISVITPFTDVKQGIGNKFRRRGGGAGGTIHTMQGKEAEIVVLVLGGNADPNSTGARDWVVAKPNMLNVAATRGKRRFYVIGDRASWASRRYFDVVMDLLPSLDLSGAVTRAQEKLTANAAAPNQSVEVELAQAKAHDFGFN</sequence>
<evidence type="ECO:0008006" key="11">
    <source>
        <dbReference type="Google" id="ProtNLM"/>
    </source>
</evidence>
<keyword evidence="3" id="KW-0378">Hydrolase</keyword>
<dbReference type="InterPro" id="IPR041677">
    <property type="entry name" value="DNA2/NAM7_AAA_11"/>
</dbReference>
<evidence type="ECO:0000256" key="3">
    <source>
        <dbReference type="ARBA" id="ARBA00022801"/>
    </source>
</evidence>
<evidence type="ECO:0000256" key="2">
    <source>
        <dbReference type="ARBA" id="ARBA00022741"/>
    </source>
</evidence>
<dbReference type="InterPro" id="IPR027417">
    <property type="entry name" value="P-loop_NTPase"/>
</dbReference>
<dbReference type="GO" id="GO:0005524">
    <property type="term" value="F:ATP binding"/>
    <property type="evidence" value="ECO:0007669"/>
    <property type="project" value="UniProtKB-KW"/>
</dbReference>
<keyword evidence="4" id="KW-0347">Helicase</keyword>
<dbReference type="Pfam" id="PF13087">
    <property type="entry name" value="AAA_12"/>
    <property type="match status" value="1"/>
</dbReference>
<dbReference type="GO" id="GO:0016787">
    <property type="term" value="F:hydrolase activity"/>
    <property type="evidence" value="ECO:0007669"/>
    <property type="project" value="UniProtKB-KW"/>
</dbReference>
<evidence type="ECO:0000256" key="1">
    <source>
        <dbReference type="ARBA" id="ARBA00007913"/>
    </source>
</evidence>
<dbReference type="InterPro" id="IPR041679">
    <property type="entry name" value="DNA2/NAM7-like_C"/>
</dbReference>
<feature type="domain" description="DNA2/NAM7 helicase helicase" evidence="8">
    <location>
        <begin position="806"/>
        <end position="855"/>
    </location>
</feature>
<organism evidence="10">
    <name type="scientific">uncultured bacterium UPO78</name>
    <dbReference type="NCBI Taxonomy" id="1776995"/>
    <lineage>
        <taxon>Bacteria</taxon>
        <taxon>environmental samples</taxon>
    </lineage>
</organism>
<keyword evidence="5" id="KW-0067">ATP-binding</keyword>
<reference evidence="10" key="1">
    <citation type="journal article" date="2016" name="Appl. Environ. Microbiol.">
        <title>Functional Metagenomics of a Biostimulated Petroleum-Contaminated Soil Reveals an Extraordinary Diversity of Extradiol Dioxygenases.</title>
        <authorList>
            <person name="Terron-Gonzalez L."/>
            <person name="Martin-Cabello G."/>
            <person name="Ferrer M."/>
            <person name="Santero E."/>
        </authorList>
    </citation>
    <scope>NUCLEOTIDE SEQUENCE</scope>
</reference>
<feature type="domain" description="DNA2/NAM7 helicase-like C-terminal" evidence="9">
    <location>
        <begin position="982"/>
        <end position="1071"/>
    </location>
</feature>
<proteinExistence type="inferred from homology"/>
<evidence type="ECO:0000259" key="8">
    <source>
        <dbReference type="Pfam" id="PF13086"/>
    </source>
</evidence>
<dbReference type="PANTHER" id="PTHR43788">
    <property type="entry name" value="DNA2/NAM7 HELICASE FAMILY MEMBER"/>
    <property type="match status" value="1"/>
</dbReference>
<feature type="compositionally biased region" description="Acidic residues" evidence="7">
    <location>
        <begin position="448"/>
        <end position="457"/>
    </location>
</feature>
<feature type="region of interest" description="Disordered" evidence="7">
    <location>
        <begin position="442"/>
        <end position="484"/>
    </location>
</feature>